<evidence type="ECO:0000313" key="8">
    <source>
        <dbReference type="EMBL" id="RIY01912.1"/>
    </source>
</evidence>
<keyword evidence="5 6" id="KW-0472">Membrane</keyword>
<evidence type="ECO:0000256" key="6">
    <source>
        <dbReference type="SAM" id="Phobius"/>
    </source>
</evidence>
<organism evidence="8 9">
    <name type="scientific">Aureimonas flava</name>
    <dbReference type="NCBI Taxonomy" id="2320271"/>
    <lineage>
        <taxon>Bacteria</taxon>
        <taxon>Pseudomonadati</taxon>
        <taxon>Pseudomonadota</taxon>
        <taxon>Alphaproteobacteria</taxon>
        <taxon>Hyphomicrobiales</taxon>
        <taxon>Aurantimonadaceae</taxon>
        <taxon>Aureimonas</taxon>
    </lineage>
</organism>
<accession>A0A3A1WPI9</accession>
<keyword evidence="4 6" id="KW-1133">Transmembrane helix</keyword>
<feature type="signal peptide" evidence="7">
    <location>
        <begin position="1"/>
        <end position="24"/>
    </location>
</feature>
<dbReference type="PANTHER" id="PTHR43461">
    <property type="entry name" value="TRANSMEMBRANE PROTEIN 256"/>
    <property type="match status" value="1"/>
</dbReference>
<evidence type="ECO:0000256" key="2">
    <source>
        <dbReference type="ARBA" id="ARBA00009694"/>
    </source>
</evidence>
<feature type="transmembrane region" description="Helical" evidence="6">
    <location>
        <begin position="97"/>
        <end position="115"/>
    </location>
</feature>
<dbReference type="InterPro" id="IPR006696">
    <property type="entry name" value="DUF423"/>
</dbReference>
<evidence type="ECO:0000256" key="7">
    <source>
        <dbReference type="SAM" id="SignalP"/>
    </source>
</evidence>
<dbReference type="Pfam" id="PF04241">
    <property type="entry name" value="DUF423"/>
    <property type="match status" value="1"/>
</dbReference>
<sequence>MTARSLVAAAGLLGAAGTAGAAFAAHGGAQANLVAIAAAIAFVHAPALLALGLVPPGALRGRTVAGGLMILGTILFSGDLAMRAVGGERLFANAAPIGGSVLILAWLAVAVLALVPRRPA</sequence>
<protein>
    <submittedName>
        <fullName evidence="8">DUF423 domain-containing protein</fullName>
    </submittedName>
</protein>
<keyword evidence="9" id="KW-1185">Reference proteome</keyword>
<feature type="chain" id="PRO_5017267486" evidence="7">
    <location>
        <begin position="25"/>
        <end position="120"/>
    </location>
</feature>
<dbReference type="PANTHER" id="PTHR43461:SF1">
    <property type="entry name" value="TRANSMEMBRANE PROTEIN 256"/>
    <property type="match status" value="1"/>
</dbReference>
<comment type="caution">
    <text evidence="8">The sequence shown here is derived from an EMBL/GenBank/DDBJ whole genome shotgun (WGS) entry which is preliminary data.</text>
</comment>
<evidence type="ECO:0000256" key="3">
    <source>
        <dbReference type="ARBA" id="ARBA00022692"/>
    </source>
</evidence>
<evidence type="ECO:0000313" key="9">
    <source>
        <dbReference type="Proteomes" id="UP000265750"/>
    </source>
</evidence>
<feature type="transmembrane region" description="Helical" evidence="6">
    <location>
        <begin position="34"/>
        <end position="54"/>
    </location>
</feature>
<keyword evidence="7" id="KW-0732">Signal</keyword>
<feature type="transmembrane region" description="Helical" evidence="6">
    <location>
        <begin position="66"/>
        <end position="85"/>
    </location>
</feature>
<name>A0A3A1WPI9_9HYPH</name>
<dbReference type="RefSeq" id="WP_119539049.1">
    <property type="nucleotide sequence ID" value="NZ_QYRN01000003.1"/>
</dbReference>
<dbReference type="AlphaFoldDB" id="A0A3A1WPI9"/>
<dbReference type="GO" id="GO:0016020">
    <property type="term" value="C:membrane"/>
    <property type="evidence" value="ECO:0007669"/>
    <property type="project" value="UniProtKB-SubCell"/>
</dbReference>
<evidence type="ECO:0000256" key="5">
    <source>
        <dbReference type="ARBA" id="ARBA00023136"/>
    </source>
</evidence>
<reference evidence="9" key="1">
    <citation type="submission" date="2018-09" db="EMBL/GenBank/DDBJ databases">
        <authorList>
            <person name="Tuo L."/>
        </authorList>
    </citation>
    <scope>NUCLEOTIDE SEQUENCE [LARGE SCALE GENOMIC DNA]</scope>
    <source>
        <strain evidence="9">M2BS4Y-1</strain>
    </source>
</reference>
<gene>
    <name evidence="8" type="ORF">D3218_06195</name>
</gene>
<dbReference type="OrthoDB" id="7173378at2"/>
<dbReference type="EMBL" id="QYRN01000003">
    <property type="protein sequence ID" value="RIY01912.1"/>
    <property type="molecule type" value="Genomic_DNA"/>
</dbReference>
<keyword evidence="3 6" id="KW-0812">Transmembrane</keyword>
<proteinExistence type="inferred from homology"/>
<comment type="similarity">
    <text evidence="2">Belongs to the UPF0382 family.</text>
</comment>
<comment type="subcellular location">
    <subcellularLocation>
        <location evidence="1">Membrane</location>
        <topology evidence="1">Multi-pass membrane protein</topology>
    </subcellularLocation>
</comment>
<evidence type="ECO:0000256" key="4">
    <source>
        <dbReference type="ARBA" id="ARBA00022989"/>
    </source>
</evidence>
<evidence type="ECO:0000256" key="1">
    <source>
        <dbReference type="ARBA" id="ARBA00004141"/>
    </source>
</evidence>
<dbReference type="Proteomes" id="UP000265750">
    <property type="component" value="Unassembled WGS sequence"/>
</dbReference>